<evidence type="ECO:0000313" key="2">
    <source>
        <dbReference type="EMBL" id="VBB25776.1"/>
    </source>
</evidence>
<proteinExistence type="predicted"/>
<organism evidence="2 3">
    <name type="scientific">Acanthocheilonema viteae</name>
    <name type="common">Filarial nematode worm</name>
    <name type="synonym">Dipetalonema viteae</name>
    <dbReference type="NCBI Taxonomy" id="6277"/>
    <lineage>
        <taxon>Eukaryota</taxon>
        <taxon>Metazoa</taxon>
        <taxon>Ecdysozoa</taxon>
        <taxon>Nematoda</taxon>
        <taxon>Chromadorea</taxon>
        <taxon>Rhabditida</taxon>
        <taxon>Spirurina</taxon>
        <taxon>Spiruromorpha</taxon>
        <taxon>Filarioidea</taxon>
        <taxon>Onchocercidae</taxon>
        <taxon>Acanthocheilonema</taxon>
    </lineage>
</organism>
<evidence type="ECO:0000256" key="1">
    <source>
        <dbReference type="SAM" id="MobiDB-lite"/>
    </source>
</evidence>
<feature type="compositionally biased region" description="Low complexity" evidence="1">
    <location>
        <begin position="90"/>
        <end position="102"/>
    </location>
</feature>
<feature type="region of interest" description="Disordered" evidence="1">
    <location>
        <begin position="215"/>
        <end position="251"/>
    </location>
</feature>
<dbReference type="Proteomes" id="UP000276991">
    <property type="component" value="Unassembled WGS sequence"/>
</dbReference>
<protein>
    <submittedName>
        <fullName evidence="2">Uncharacterized protein</fullName>
    </submittedName>
</protein>
<feature type="compositionally biased region" description="Basic and acidic residues" evidence="1">
    <location>
        <begin position="227"/>
        <end position="238"/>
    </location>
</feature>
<gene>
    <name evidence="2" type="ORF">NAV_LOCUS606</name>
</gene>
<dbReference type="AlphaFoldDB" id="A0A498S220"/>
<sequence length="330" mass="37485">MNFFSNSTSRLIVPRRKRSGIQSVQPDTFLTTCKYASAEGRFSIIDKRHKESANMESTDSSSDDEMDFTNKKTVFTGMKYDHHVLFQSSTANSTTSSQQQSQLGLKKSKQMNGSRFRIVPLESRYERGRWACWDFYNTEPPKQHRERHSSPLPLFSSSSLSTKSFINTRKLSMFSPVDNVPHTAPPNDQQSTTFSFDFSNDSDTDNHLTTKACGSCKKSGQLSSKPSKFEKKTNKDLLKNNADNQNKLKSNKMETELALSGRMTPVEMLNNFGLERSLSATYSDNRYVQELLPGTMPQIGNSGMNNRPNKHIGCEKVERHVLEDYHQTLI</sequence>
<reference evidence="2 3" key="1">
    <citation type="submission" date="2018-08" db="EMBL/GenBank/DDBJ databases">
        <authorList>
            <person name="Laetsch R D."/>
            <person name="Stevens L."/>
            <person name="Kumar S."/>
            <person name="Blaxter L. M."/>
        </authorList>
    </citation>
    <scope>NUCLEOTIDE SEQUENCE [LARGE SCALE GENOMIC DNA]</scope>
</reference>
<evidence type="ECO:0000313" key="3">
    <source>
        <dbReference type="Proteomes" id="UP000276991"/>
    </source>
</evidence>
<dbReference type="OrthoDB" id="5858709at2759"/>
<accession>A0A498S220</accession>
<dbReference type="EMBL" id="UPTC01000039">
    <property type="protein sequence ID" value="VBB25776.1"/>
    <property type="molecule type" value="Genomic_DNA"/>
</dbReference>
<name>A0A498S220_ACAVI</name>
<feature type="region of interest" description="Disordered" evidence="1">
    <location>
        <begin position="90"/>
        <end position="109"/>
    </location>
</feature>
<keyword evidence="3" id="KW-1185">Reference proteome</keyword>